<protein>
    <submittedName>
        <fullName evidence="1">Uncharacterized protein</fullName>
    </submittedName>
</protein>
<gene>
    <name evidence="1" type="ORF">HPB49_002723</name>
</gene>
<comment type="caution">
    <text evidence="1">The sequence shown here is derived from an EMBL/GenBank/DDBJ whole genome shotgun (WGS) entry which is preliminary data.</text>
</comment>
<dbReference type="EMBL" id="CM023471">
    <property type="protein sequence ID" value="KAH7964978.1"/>
    <property type="molecule type" value="Genomic_DNA"/>
</dbReference>
<evidence type="ECO:0000313" key="1">
    <source>
        <dbReference type="EMBL" id="KAH7964978.1"/>
    </source>
</evidence>
<name>A0ACB8DAF9_DERSI</name>
<reference evidence="1" key="1">
    <citation type="submission" date="2020-05" db="EMBL/GenBank/DDBJ databases">
        <title>Large-scale comparative analyses of tick genomes elucidate their genetic diversity and vector capacities.</title>
        <authorList>
            <person name="Jia N."/>
            <person name="Wang J."/>
            <person name="Shi W."/>
            <person name="Du L."/>
            <person name="Sun Y."/>
            <person name="Zhan W."/>
            <person name="Jiang J."/>
            <person name="Wang Q."/>
            <person name="Zhang B."/>
            <person name="Ji P."/>
            <person name="Sakyi L.B."/>
            <person name="Cui X."/>
            <person name="Yuan T."/>
            <person name="Jiang B."/>
            <person name="Yang W."/>
            <person name="Lam T.T.-Y."/>
            <person name="Chang Q."/>
            <person name="Ding S."/>
            <person name="Wang X."/>
            <person name="Zhu J."/>
            <person name="Ruan X."/>
            <person name="Zhao L."/>
            <person name="Wei J."/>
            <person name="Que T."/>
            <person name="Du C."/>
            <person name="Cheng J."/>
            <person name="Dai P."/>
            <person name="Han X."/>
            <person name="Huang E."/>
            <person name="Gao Y."/>
            <person name="Liu J."/>
            <person name="Shao H."/>
            <person name="Ye R."/>
            <person name="Li L."/>
            <person name="Wei W."/>
            <person name="Wang X."/>
            <person name="Wang C."/>
            <person name="Yang T."/>
            <person name="Huo Q."/>
            <person name="Li W."/>
            <person name="Guo W."/>
            <person name="Chen H."/>
            <person name="Zhou L."/>
            <person name="Ni X."/>
            <person name="Tian J."/>
            <person name="Zhou Y."/>
            <person name="Sheng Y."/>
            <person name="Liu T."/>
            <person name="Pan Y."/>
            <person name="Xia L."/>
            <person name="Li J."/>
            <person name="Zhao F."/>
            <person name="Cao W."/>
        </authorList>
    </citation>
    <scope>NUCLEOTIDE SEQUENCE</scope>
    <source>
        <strain evidence="1">Dsil-2018</strain>
    </source>
</reference>
<sequence length="468" mass="51518">MFVRHVSPVSAVLALCAIGLASLHRPVWAHQVGRVEELQEALRFARCRASCLDKLGLKTDKDDIECTGDKECNMCWDVCKFFDKDFEVWKHMCTVEELCFPGCQVACSFWHKTSPKLTGSTVTGNAEEEYPGVFSETPRLEARGAHDVRVTWSRPLSVQDDPIERGLVYALFLRGLVHDQRWEDAGQTQYHNATLSRSQMKQSSELEIIALSAYGVFAHTRVSLDLESAVLDSMQADASSLLPAFAAPKVVELRHSSGHRLEVDIAWDFHLLPDAKEVKHEVIWRVLDKAVDVTGRLYTSRQSATLTLWEGTSYSIFVQRLSPVTGKPDAETFSRFLDTPAVEPEPTTQDAASTASCVRIEVVAACAVFVMGIIFICVIVLAIVTVRKSIRPRGEQPAATKSTQKGGSERRSSRRSSQLCSGAKALLGVHPGNGPASPVGESCEDLLAEAQREGGSTNQCFIYDTQSA</sequence>
<accession>A0ACB8DAF9</accession>
<dbReference type="Proteomes" id="UP000821865">
    <property type="component" value="Chromosome 2"/>
</dbReference>
<organism evidence="1 2">
    <name type="scientific">Dermacentor silvarum</name>
    <name type="common">Tick</name>
    <dbReference type="NCBI Taxonomy" id="543639"/>
    <lineage>
        <taxon>Eukaryota</taxon>
        <taxon>Metazoa</taxon>
        <taxon>Ecdysozoa</taxon>
        <taxon>Arthropoda</taxon>
        <taxon>Chelicerata</taxon>
        <taxon>Arachnida</taxon>
        <taxon>Acari</taxon>
        <taxon>Parasitiformes</taxon>
        <taxon>Ixodida</taxon>
        <taxon>Ixodoidea</taxon>
        <taxon>Ixodidae</taxon>
        <taxon>Rhipicephalinae</taxon>
        <taxon>Dermacentor</taxon>
    </lineage>
</organism>
<proteinExistence type="predicted"/>
<keyword evidence="2" id="KW-1185">Reference proteome</keyword>
<evidence type="ECO:0000313" key="2">
    <source>
        <dbReference type="Proteomes" id="UP000821865"/>
    </source>
</evidence>